<dbReference type="Proteomes" id="UP000050525">
    <property type="component" value="Unassembled WGS sequence"/>
</dbReference>
<keyword evidence="1" id="KW-0812">Transmembrane</keyword>
<organism evidence="2 3">
    <name type="scientific">Alligator mississippiensis</name>
    <name type="common">American alligator</name>
    <dbReference type="NCBI Taxonomy" id="8496"/>
    <lineage>
        <taxon>Eukaryota</taxon>
        <taxon>Metazoa</taxon>
        <taxon>Chordata</taxon>
        <taxon>Craniata</taxon>
        <taxon>Vertebrata</taxon>
        <taxon>Euteleostomi</taxon>
        <taxon>Archelosauria</taxon>
        <taxon>Archosauria</taxon>
        <taxon>Crocodylia</taxon>
        <taxon>Alligatoridae</taxon>
        <taxon>Alligatorinae</taxon>
        <taxon>Alligator</taxon>
    </lineage>
</organism>
<dbReference type="EMBL" id="AKHW03000563">
    <property type="protein sequence ID" value="KYO45524.1"/>
    <property type="molecule type" value="Genomic_DNA"/>
</dbReference>
<name>A0A151P917_ALLMI</name>
<dbReference type="AlphaFoldDB" id="A0A151P917"/>
<feature type="transmembrane region" description="Helical" evidence="1">
    <location>
        <begin position="113"/>
        <end position="133"/>
    </location>
</feature>
<keyword evidence="1" id="KW-0472">Membrane</keyword>
<keyword evidence="3" id="KW-1185">Reference proteome</keyword>
<proteinExistence type="predicted"/>
<evidence type="ECO:0000313" key="3">
    <source>
        <dbReference type="Proteomes" id="UP000050525"/>
    </source>
</evidence>
<accession>A0A151P917</accession>
<reference evidence="2 3" key="1">
    <citation type="journal article" date="2012" name="Genome Biol.">
        <title>Sequencing three crocodilian genomes to illuminate the evolution of archosaurs and amniotes.</title>
        <authorList>
            <person name="St John J.A."/>
            <person name="Braun E.L."/>
            <person name="Isberg S.R."/>
            <person name="Miles L.G."/>
            <person name="Chong A.Y."/>
            <person name="Gongora J."/>
            <person name="Dalzell P."/>
            <person name="Moran C."/>
            <person name="Bed'hom B."/>
            <person name="Abzhanov A."/>
            <person name="Burgess S.C."/>
            <person name="Cooksey A.M."/>
            <person name="Castoe T.A."/>
            <person name="Crawford N.G."/>
            <person name="Densmore L.D."/>
            <person name="Drew J.C."/>
            <person name="Edwards S.V."/>
            <person name="Faircloth B.C."/>
            <person name="Fujita M.K."/>
            <person name="Greenwold M.J."/>
            <person name="Hoffmann F.G."/>
            <person name="Howard J.M."/>
            <person name="Iguchi T."/>
            <person name="Janes D.E."/>
            <person name="Khan S.Y."/>
            <person name="Kohno S."/>
            <person name="de Koning A.J."/>
            <person name="Lance S.L."/>
            <person name="McCarthy F.M."/>
            <person name="McCormack J.E."/>
            <person name="Merchant M.E."/>
            <person name="Peterson D.G."/>
            <person name="Pollock D.D."/>
            <person name="Pourmand N."/>
            <person name="Raney B.J."/>
            <person name="Roessler K.A."/>
            <person name="Sanford J.R."/>
            <person name="Sawyer R.H."/>
            <person name="Schmidt C.J."/>
            <person name="Triplett E.W."/>
            <person name="Tuberville T.D."/>
            <person name="Venegas-Anaya M."/>
            <person name="Howard J.T."/>
            <person name="Jarvis E.D."/>
            <person name="Guillette L.J.Jr."/>
            <person name="Glenn T.C."/>
            <person name="Green R.E."/>
            <person name="Ray D.A."/>
        </authorList>
    </citation>
    <scope>NUCLEOTIDE SEQUENCE [LARGE SCALE GENOMIC DNA]</scope>
    <source>
        <strain evidence="2">KSC_2009_1</strain>
    </source>
</reference>
<gene>
    <name evidence="2" type="ORF">Y1Q_0015175</name>
</gene>
<evidence type="ECO:0000256" key="1">
    <source>
        <dbReference type="SAM" id="Phobius"/>
    </source>
</evidence>
<evidence type="ECO:0000313" key="2">
    <source>
        <dbReference type="EMBL" id="KYO45524.1"/>
    </source>
</evidence>
<comment type="caution">
    <text evidence="2">The sequence shown here is derived from an EMBL/GenBank/DDBJ whole genome shotgun (WGS) entry which is preliminary data.</text>
</comment>
<protein>
    <submittedName>
        <fullName evidence="2">Uncharacterized protein</fullName>
    </submittedName>
</protein>
<sequence length="137" mass="15597">MQCDEDSNLCCLGAFNPNRLQLQGCLYISQRERRGTLQVQEFTREISLKISRNSIKETVDIATVAYYIEQELKNKFSLSLDDRNLEIDKDSIHVLFFDNEPPRFNMKTISPGFAAIIIALAIVTGIAVLVSNFKNFC</sequence>
<keyword evidence="1" id="KW-1133">Transmembrane helix</keyword>